<evidence type="ECO:0000259" key="3">
    <source>
        <dbReference type="PROSITE" id="PS51473"/>
    </source>
</evidence>
<dbReference type="CDD" id="cd23509">
    <property type="entry name" value="Gnk2-like"/>
    <property type="match status" value="1"/>
</dbReference>
<accession>A0ABD1VNN9</accession>
<organism evidence="4 5">
    <name type="scientific">Forsythia ovata</name>
    <dbReference type="NCBI Taxonomy" id="205694"/>
    <lineage>
        <taxon>Eukaryota</taxon>
        <taxon>Viridiplantae</taxon>
        <taxon>Streptophyta</taxon>
        <taxon>Embryophyta</taxon>
        <taxon>Tracheophyta</taxon>
        <taxon>Spermatophyta</taxon>
        <taxon>Magnoliopsida</taxon>
        <taxon>eudicotyledons</taxon>
        <taxon>Gunneridae</taxon>
        <taxon>Pentapetalae</taxon>
        <taxon>asterids</taxon>
        <taxon>lamiids</taxon>
        <taxon>Lamiales</taxon>
        <taxon>Oleaceae</taxon>
        <taxon>Forsythieae</taxon>
        <taxon>Forsythia</taxon>
    </lineage>
</organism>
<evidence type="ECO:0000256" key="2">
    <source>
        <dbReference type="ARBA" id="ARBA00022737"/>
    </source>
</evidence>
<dbReference type="InterPro" id="IPR002902">
    <property type="entry name" value="GNK2"/>
</dbReference>
<reference evidence="5" key="1">
    <citation type="submission" date="2024-07" db="EMBL/GenBank/DDBJ databases">
        <title>Two chromosome-level genome assemblies of Korean endemic species Abeliophyllum distichum and Forsythia ovata (Oleaceae).</title>
        <authorList>
            <person name="Jang H."/>
        </authorList>
    </citation>
    <scope>NUCLEOTIDE SEQUENCE [LARGE SCALE GENOMIC DNA]</scope>
</reference>
<proteinExistence type="predicted"/>
<evidence type="ECO:0000313" key="5">
    <source>
        <dbReference type="Proteomes" id="UP001604277"/>
    </source>
</evidence>
<keyword evidence="1" id="KW-0732">Signal</keyword>
<keyword evidence="5" id="KW-1185">Reference proteome</keyword>
<dbReference type="PANTHER" id="PTHR32099">
    <property type="entry name" value="CYSTEINE-RICH REPEAT SECRETORY PROTEIN"/>
    <property type="match status" value="1"/>
</dbReference>
<comment type="caution">
    <text evidence="4">The sequence shown here is derived from an EMBL/GenBank/DDBJ whole genome shotgun (WGS) entry which is preliminary data.</text>
</comment>
<dbReference type="AlphaFoldDB" id="A0ABD1VNN9"/>
<protein>
    <submittedName>
        <fullName evidence="4">Cysteine-rich receptor-like protein kinase 25</fullName>
    </submittedName>
</protein>
<dbReference type="PANTHER" id="PTHR32099:SF42">
    <property type="entry name" value="CYSTEINE-RICH RECEPTOR-LIKE PROTEIN KINASE 9-RELATED"/>
    <property type="match status" value="1"/>
</dbReference>
<evidence type="ECO:0000313" key="4">
    <source>
        <dbReference type="EMBL" id="KAL2538979.1"/>
    </source>
</evidence>
<dbReference type="Pfam" id="PF01657">
    <property type="entry name" value="Stress-antifung"/>
    <property type="match status" value="1"/>
</dbReference>
<feature type="domain" description="Gnk2-homologous" evidence="3">
    <location>
        <begin position="1"/>
        <end position="41"/>
    </location>
</feature>
<dbReference type="EMBL" id="JBFOLJ010000005">
    <property type="protein sequence ID" value="KAL2538979.1"/>
    <property type="molecule type" value="Genomic_DNA"/>
</dbReference>
<dbReference type="Gene3D" id="3.30.430.20">
    <property type="entry name" value="Gnk2 domain, C-X8-C-X2-C motif"/>
    <property type="match status" value="1"/>
</dbReference>
<keyword evidence="2" id="KW-0677">Repeat</keyword>
<evidence type="ECO:0000256" key="1">
    <source>
        <dbReference type="ARBA" id="ARBA00022729"/>
    </source>
</evidence>
<dbReference type="InterPro" id="IPR038408">
    <property type="entry name" value="GNK2_sf"/>
</dbReference>
<dbReference type="PROSITE" id="PS51473">
    <property type="entry name" value="GNK2"/>
    <property type="match status" value="1"/>
</dbReference>
<name>A0ABD1VNN9_9LAMI</name>
<gene>
    <name evidence="4" type="ORF">Fot_20370</name>
</gene>
<sequence>MDICEKCVKNATTEILQRCPNRIGAITWYDERMLRYSNQSVFSRTEQSVGLILYNTQNITDEPDRFKQLLVDTTNEIETEAANNLTGKKFATKEGLRFLLPGDVLFTEPIQITLDKQVQWHVSLTKQCQSHPTCITCVSKGLVDFSQGTINDQSAVKAGELERHMETKTLSFNNEQSQGNGYWDDMEIVLENDVRLQANNDNEVDQNVDDY</sequence>
<dbReference type="Proteomes" id="UP001604277">
    <property type="component" value="Unassembled WGS sequence"/>
</dbReference>